<feature type="compositionally biased region" description="Basic and acidic residues" evidence="16">
    <location>
        <begin position="1"/>
        <end position="17"/>
    </location>
</feature>
<keyword evidence="9" id="KW-0573">Peptidoglycan synthesis</keyword>
<comment type="catalytic activity">
    <reaction evidence="14">
        <text>Preferential cleavage: (Ac)2-L-Lys-D-Ala-|-D-Ala. Also transpeptidation of peptidyl-alanyl moieties that are N-acyl substituents of D-alanine.</text>
        <dbReference type="EC" id="3.4.16.4"/>
    </reaction>
</comment>
<dbReference type="GO" id="GO:0009252">
    <property type="term" value="P:peptidoglycan biosynthetic process"/>
    <property type="evidence" value="ECO:0007669"/>
    <property type="project" value="UniProtKB-KW"/>
</dbReference>
<dbReference type="Gene3D" id="1.10.3810.10">
    <property type="entry name" value="Biosynthetic peptidoglycan transglycosylase-like"/>
    <property type="match status" value="1"/>
</dbReference>
<evidence type="ECO:0000256" key="2">
    <source>
        <dbReference type="ARBA" id="ARBA00022645"/>
    </source>
</evidence>
<evidence type="ECO:0000259" key="19">
    <source>
        <dbReference type="Pfam" id="PF00912"/>
    </source>
</evidence>
<keyword evidence="13" id="KW-0961">Cell wall biogenesis/degradation</keyword>
<dbReference type="Pfam" id="PF00905">
    <property type="entry name" value="Transpeptidase"/>
    <property type="match status" value="1"/>
</dbReference>
<keyword evidence="11 17" id="KW-0472">Membrane</keyword>
<dbReference type="PANTHER" id="PTHR32282">
    <property type="entry name" value="BINDING PROTEIN TRANSPEPTIDASE, PUTATIVE-RELATED"/>
    <property type="match status" value="1"/>
</dbReference>
<dbReference type="STRING" id="89093.SAMN04488558_101380"/>
<evidence type="ECO:0000256" key="1">
    <source>
        <dbReference type="ARBA" id="ARBA00022475"/>
    </source>
</evidence>
<keyword evidence="6 17" id="KW-0812">Transmembrane</keyword>
<evidence type="ECO:0000313" key="21">
    <source>
        <dbReference type="Proteomes" id="UP000198833"/>
    </source>
</evidence>
<evidence type="ECO:0000256" key="10">
    <source>
        <dbReference type="ARBA" id="ARBA00022989"/>
    </source>
</evidence>
<dbReference type="GO" id="GO:0006508">
    <property type="term" value="P:proteolysis"/>
    <property type="evidence" value="ECO:0007669"/>
    <property type="project" value="UniProtKB-KW"/>
</dbReference>
<dbReference type="GO" id="GO:0030288">
    <property type="term" value="C:outer membrane-bounded periplasmic space"/>
    <property type="evidence" value="ECO:0007669"/>
    <property type="project" value="TreeGrafter"/>
</dbReference>
<feature type="transmembrane region" description="Helical" evidence="17">
    <location>
        <begin position="144"/>
        <end position="168"/>
    </location>
</feature>
<evidence type="ECO:0000256" key="17">
    <source>
        <dbReference type="SAM" id="Phobius"/>
    </source>
</evidence>
<feature type="region of interest" description="Disordered" evidence="16">
    <location>
        <begin position="1"/>
        <end position="31"/>
    </location>
</feature>
<evidence type="ECO:0000256" key="6">
    <source>
        <dbReference type="ARBA" id="ARBA00022692"/>
    </source>
</evidence>
<sequence length="951" mass="107843">MPESKYPKQQDGNTEKHAHSRRRRDIHQKNKLNEFRFKEINFQKHKKQPSSNFASRWKQFIQGLPFANQNRSKKTDTNVDSDSTKKQTYFVKEKSMNPNESGLQLKRRQNESTKKANPYQISNLDSKERTLFSLNVFLNVIGKLLIYLLAILILGGSVGLGAGVGYFARLVSQTPPPSQEQMLEDINRLEQQSTIYYANGTPIANVQSDLVRSLTQLDEISPEIKDGIIATEDEYFYEHPGIVPKAILRAAIETLFKGSGTGGSTITQQLVKQQMLSNDVTFFRKANEILLALRLENNFSKDDILTAYLNVSPFGRNNKGENIAGIAKAAEGIFGRSTEEVNLNQAAFLVGLPQDPYAYTPYNQDGSLRSDEELQRGLDRMKTVLYRMYRAQKLSKEEYEQALTYDIRKDFIQPEAKREDRQSYLYQAMAHGAIEKLMHINILDDGYTLDQVYSDDEWYNEYYFKAEEQLRTGGYRIYTTIDKEIYDQLQQSAQAYEDELGVPYEGVYVNPDTGEETYYVERVQTGLVVIENQTGKVLGFISGTNYEDNQIDHAFRVRRSPGSTIKPLAVYGPAVDNDIINPSTIVPDTPFVQTFEDGSTWEPTNYGTAVSNTFMTVRKALLRSDNLPAVRVYQESLRQGVPVIDYLKKMGFNPVDSYTAEDTENLAFALGGVTTGPTVFEETRAFTTFANNGNYVDGYYIERIEDAFGNTVFQQDAEPVPVFAEDSNYLMVDMLRDTMTEGTGRTANQYKEVPGDWIAKTGISENSKDIWVLASTPALTVGSWIGYDSRYAEYTIDVNDGYGLESVRSQIYWARIVNDLYALRPDIFGTDLTFKQPDSVMQTNIVETTGTLPGTTEFNGMRFSVSQPLVQEIFKTSNPAPRLTYNFMIGANDEELAQFWSNLRTQYYQQQNSNNNQSTESQESTDESNESSQDETASSSEETILDTENQE</sequence>
<feature type="domain" description="Penicillin-binding protein transpeptidase" evidence="18">
    <location>
        <begin position="527"/>
        <end position="768"/>
    </location>
</feature>
<evidence type="ECO:0000256" key="5">
    <source>
        <dbReference type="ARBA" id="ARBA00022679"/>
    </source>
</evidence>
<dbReference type="Pfam" id="PF00912">
    <property type="entry name" value="Transgly"/>
    <property type="match status" value="1"/>
</dbReference>
<feature type="region of interest" description="Disordered" evidence="16">
    <location>
        <begin position="910"/>
        <end position="951"/>
    </location>
</feature>
<dbReference type="SUPFAM" id="SSF56601">
    <property type="entry name" value="beta-lactamase/transpeptidase-like"/>
    <property type="match status" value="1"/>
</dbReference>
<dbReference type="InterPro" id="IPR023346">
    <property type="entry name" value="Lysozyme-like_dom_sf"/>
</dbReference>
<dbReference type="GO" id="GO:0008658">
    <property type="term" value="F:penicillin binding"/>
    <property type="evidence" value="ECO:0007669"/>
    <property type="project" value="InterPro"/>
</dbReference>
<evidence type="ECO:0000259" key="18">
    <source>
        <dbReference type="Pfam" id="PF00905"/>
    </source>
</evidence>
<dbReference type="Gene3D" id="3.90.1310.40">
    <property type="match status" value="1"/>
</dbReference>
<keyword evidence="12" id="KW-0511">Multifunctional enzyme</keyword>
<feature type="compositionally biased region" description="Low complexity" evidence="16">
    <location>
        <begin position="910"/>
        <end position="922"/>
    </location>
</feature>
<dbReference type="RefSeq" id="WP_092570202.1">
    <property type="nucleotide sequence ID" value="NZ_FOEN01000001.1"/>
</dbReference>
<comment type="catalytic activity">
    <reaction evidence="15">
        <text>[GlcNAc-(1-&gt;4)-Mur2Ac(oyl-L-Ala-gamma-D-Glu-L-Lys-D-Ala-D-Ala)](n)-di-trans,octa-cis-undecaprenyl diphosphate + beta-D-GlcNAc-(1-&gt;4)-Mur2Ac(oyl-L-Ala-gamma-D-Glu-L-Lys-D-Ala-D-Ala)-di-trans,octa-cis-undecaprenyl diphosphate = [GlcNAc-(1-&gt;4)-Mur2Ac(oyl-L-Ala-gamma-D-Glu-L-Lys-D-Ala-D-Ala)](n+1)-di-trans,octa-cis-undecaprenyl diphosphate + di-trans,octa-cis-undecaprenyl diphosphate + H(+)</text>
        <dbReference type="Rhea" id="RHEA:23708"/>
        <dbReference type="Rhea" id="RHEA-COMP:9602"/>
        <dbReference type="Rhea" id="RHEA-COMP:9603"/>
        <dbReference type="ChEBI" id="CHEBI:15378"/>
        <dbReference type="ChEBI" id="CHEBI:58405"/>
        <dbReference type="ChEBI" id="CHEBI:60033"/>
        <dbReference type="ChEBI" id="CHEBI:78435"/>
        <dbReference type="EC" id="2.4.99.28"/>
    </reaction>
</comment>
<dbReference type="InterPro" id="IPR001460">
    <property type="entry name" value="PCN-bd_Tpept"/>
</dbReference>
<gene>
    <name evidence="20" type="ORF">SAMN04488558_101380</name>
</gene>
<keyword evidence="4" id="KW-0328">Glycosyltransferase</keyword>
<evidence type="ECO:0000256" key="7">
    <source>
        <dbReference type="ARBA" id="ARBA00022801"/>
    </source>
</evidence>
<dbReference type="Proteomes" id="UP000198833">
    <property type="component" value="Unassembled WGS sequence"/>
</dbReference>
<evidence type="ECO:0000256" key="13">
    <source>
        <dbReference type="ARBA" id="ARBA00023316"/>
    </source>
</evidence>
<accession>A0A1H9A074</accession>
<keyword evidence="3" id="KW-0645">Protease</keyword>
<evidence type="ECO:0000313" key="20">
    <source>
        <dbReference type="EMBL" id="SEP69903.1"/>
    </source>
</evidence>
<keyword evidence="1" id="KW-1003">Cell membrane</keyword>
<dbReference type="SUPFAM" id="SSF53955">
    <property type="entry name" value="Lysozyme-like"/>
    <property type="match status" value="1"/>
</dbReference>
<name>A0A1H9A074_9LACT</name>
<dbReference type="InterPro" id="IPR012338">
    <property type="entry name" value="Beta-lactam/transpept-like"/>
</dbReference>
<protein>
    <submittedName>
        <fullName evidence="20">Penicillin-binding protein</fullName>
    </submittedName>
</protein>
<dbReference type="PANTHER" id="PTHR32282:SF32">
    <property type="entry name" value="PENICILLIN-BINDING PROTEIN 2A"/>
    <property type="match status" value="1"/>
</dbReference>
<dbReference type="AlphaFoldDB" id="A0A1H9A074"/>
<dbReference type="GO" id="GO:0008955">
    <property type="term" value="F:peptidoglycan glycosyltransferase activity"/>
    <property type="evidence" value="ECO:0007669"/>
    <property type="project" value="UniProtKB-EC"/>
</dbReference>
<proteinExistence type="predicted"/>
<dbReference type="OrthoDB" id="9766909at2"/>
<feature type="region of interest" description="Disordered" evidence="16">
    <location>
        <begin position="94"/>
        <end position="117"/>
    </location>
</feature>
<evidence type="ECO:0000256" key="11">
    <source>
        <dbReference type="ARBA" id="ARBA00023136"/>
    </source>
</evidence>
<evidence type="ECO:0000256" key="4">
    <source>
        <dbReference type="ARBA" id="ARBA00022676"/>
    </source>
</evidence>
<keyword evidence="5" id="KW-0808">Transferase</keyword>
<dbReference type="Gene3D" id="3.40.50.12800">
    <property type="match status" value="1"/>
</dbReference>
<keyword evidence="7" id="KW-0378">Hydrolase</keyword>
<dbReference type="EMBL" id="FOEN01000001">
    <property type="protein sequence ID" value="SEP69903.1"/>
    <property type="molecule type" value="Genomic_DNA"/>
</dbReference>
<reference evidence="20 21" key="1">
    <citation type="submission" date="2016-10" db="EMBL/GenBank/DDBJ databases">
        <authorList>
            <person name="de Groot N.N."/>
        </authorList>
    </citation>
    <scope>NUCLEOTIDE SEQUENCE [LARGE SCALE GENOMIC DNA]</scope>
    <source>
        <strain evidence="20 21">DSM 15695</strain>
    </source>
</reference>
<dbReference type="InterPro" id="IPR036950">
    <property type="entry name" value="PBP_transglycosylase"/>
</dbReference>
<evidence type="ECO:0000256" key="8">
    <source>
        <dbReference type="ARBA" id="ARBA00022960"/>
    </source>
</evidence>
<dbReference type="InterPro" id="IPR050396">
    <property type="entry name" value="Glycosyltr_51/Transpeptidase"/>
</dbReference>
<feature type="compositionally biased region" description="Acidic residues" evidence="16">
    <location>
        <begin position="923"/>
        <end position="933"/>
    </location>
</feature>
<keyword evidence="8" id="KW-0133">Cell shape</keyword>
<keyword evidence="10 17" id="KW-1133">Transmembrane helix</keyword>
<evidence type="ECO:0000256" key="9">
    <source>
        <dbReference type="ARBA" id="ARBA00022984"/>
    </source>
</evidence>
<dbReference type="GO" id="GO:0071555">
    <property type="term" value="P:cell wall organization"/>
    <property type="evidence" value="ECO:0007669"/>
    <property type="project" value="UniProtKB-KW"/>
</dbReference>
<evidence type="ECO:0000256" key="14">
    <source>
        <dbReference type="ARBA" id="ARBA00034000"/>
    </source>
</evidence>
<evidence type="ECO:0000256" key="15">
    <source>
        <dbReference type="ARBA" id="ARBA00049902"/>
    </source>
</evidence>
<evidence type="ECO:0000256" key="12">
    <source>
        <dbReference type="ARBA" id="ARBA00023268"/>
    </source>
</evidence>
<organism evidence="20 21">
    <name type="scientific">Ignavigranum ruoffiae</name>
    <dbReference type="NCBI Taxonomy" id="89093"/>
    <lineage>
        <taxon>Bacteria</taxon>
        <taxon>Bacillati</taxon>
        <taxon>Bacillota</taxon>
        <taxon>Bacilli</taxon>
        <taxon>Lactobacillales</taxon>
        <taxon>Aerococcaceae</taxon>
        <taxon>Ignavigranum</taxon>
    </lineage>
</organism>
<dbReference type="InterPro" id="IPR001264">
    <property type="entry name" value="Glyco_trans_51"/>
</dbReference>
<evidence type="ECO:0000256" key="16">
    <source>
        <dbReference type="SAM" id="MobiDB-lite"/>
    </source>
</evidence>
<dbReference type="GO" id="GO:0009002">
    <property type="term" value="F:serine-type D-Ala-D-Ala carboxypeptidase activity"/>
    <property type="evidence" value="ECO:0007669"/>
    <property type="project" value="UniProtKB-EC"/>
</dbReference>
<dbReference type="GO" id="GO:0008360">
    <property type="term" value="P:regulation of cell shape"/>
    <property type="evidence" value="ECO:0007669"/>
    <property type="project" value="UniProtKB-KW"/>
</dbReference>
<feature type="domain" description="Glycosyl transferase family 51" evidence="19">
    <location>
        <begin position="200"/>
        <end position="388"/>
    </location>
</feature>
<keyword evidence="2" id="KW-0121">Carboxypeptidase</keyword>
<dbReference type="Gene3D" id="3.40.710.10">
    <property type="entry name" value="DD-peptidase/beta-lactamase superfamily"/>
    <property type="match status" value="1"/>
</dbReference>
<evidence type="ECO:0000256" key="3">
    <source>
        <dbReference type="ARBA" id="ARBA00022670"/>
    </source>
</evidence>
<keyword evidence="21" id="KW-1185">Reference proteome</keyword>